<gene>
    <name evidence="2" type="ORF">FB567DRAFT_625282</name>
</gene>
<keyword evidence="3" id="KW-1185">Reference proteome</keyword>
<proteinExistence type="predicted"/>
<accession>A0A8K0W280</accession>
<dbReference type="InterPro" id="IPR036085">
    <property type="entry name" value="PAZ_dom_sf"/>
</dbReference>
<feature type="domain" description="Piwi" evidence="1">
    <location>
        <begin position="597"/>
        <end position="908"/>
    </location>
</feature>
<organism evidence="2 3">
    <name type="scientific">Paraphoma chrysanthemicola</name>
    <dbReference type="NCBI Taxonomy" id="798071"/>
    <lineage>
        <taxon>Eukaryota</taxon>
        <taxon>Fungi</taxon>
        <taxon>Dikarya</taxon>
        <taxon>Ascomycota</taxon>
        <taxon>Pezizomycotina</taxon>
        <taxon>Dothideomycetes</taxon>
        <taxon>Pleosporomycetidae</taxon>
        <taxon>Pleosporales</taxon>
        <taxon>Pleosporineae</taxon>
        <taxon>Phaeosphaeriaceae</taxon>
        <taxon>Paraphoma</taxon>
    </lineage>
</organism>
<dbReference type="OrthoDB" id="10252740at2759"/>
<reference evidence="2" key="1">
    <citation type="journal article" date="2021" name="Nat. Commun.">
        <title>Genetic determinants of endophytism in the Arabidopsis root mycobiome.</title>
        <authorList>
            <person name="Mesny F."/>
            <person name="Miyauchi S."/>
            <person name="Thiergart T."/>
            <person name="Pickel B."/>
            <person name="Atanasova L."/>
            <person name="Karlsson M."/>
            <person name="Huettel B."/>
            <person name="Barry K.W."/>
            <person name="Haridas S."/>
            <person name="Chen C."/>
            <person name="Bauer D."/>
            <person name="Andreopoulos W."/>
            <person name="Pangilinan J."/>
            <person name="LaButti K."/>
            <person name="Riley R."/>
            <person name="Lipzen A."/>
            <person name="Clum A."/>
            <person name="Drula E."/>
            <person name="Henrissat B."/>
            <person name="Kohler A."/>
            <person name="Grigoriev I.V."/>
            <person name="Martin F.M."/>
            <person name="Hacquard S."/>
        </authorList>
    </citation>
    <scope>NUCLEOTIDE SEQUENCE</scope>
    <source>
        <strain evidence="2">MPI-SDFR-AT-0120</strain>
    </source>
</reference>
<dbReference type="InterPro" id="IPR014811">
    <property type="entry name" value="ArgoL1"/>
</dbReference>
<dbReference type="Proteomes" id="UP000813461">
    <property type="component" value="Unassembled WGS sequence"/>
</dbReference>
<dbReference type="PROSITE" id="PS50822">
    <property type="entry name" value="PIWI"/>
    <property type="match status" value="1"/>
</dbReference>
<dbReference type="SUPFAM" id="SSF53098">
    <property type="entry name" value="Ribonuclease H-like"/>
    <property type="match status" value="1"/>
</dbReference>
<dbReference type="InterPro" id="IPR003165">
    <property type="entry name" value="Piwi"/>
</dbReference>
<dbReference type="InterPro" id="IPR012337">
    <property type="entry name" value="RNaseH-like_sf"/>
</dbReference>
<comment type="caution">
    <text evidence="2">The sequence shown here is derived from an EMBL/GenBank/DDBJ whole genome shotgun (WGS) entry which is preliminary data.</text>
</comment>
<dbReference type="Gene3D" id="3.30.420.10">
    <property type="entry name" value="Ribonuclease H-like superfamily/Ribonuclease H"/>
    <property type="match status" value="1"/>
</dbReference>
<dbReference type="InterPro" id="IPR036397">
    <property type="entry name" value="RNaseH_sf"/>
</dbReference>
<dbReference type="SUPFAM" id="SSF101690">
    <property type="entry name" value="PAZ domain"/>
    <property type="match status" value="1"/>
</dbReference>
<sequence length="1021" mass="115981">MAAVPSERGTAMEVWADRQHTFYYPDQGAAIPENPSTVGVSREWDGEAYEKDLKALVKFGNSHDKNEDQKKRQDEKYRKVQAAIHPQRTELPNLSQALGTNQKLLTNHFQLDIGSSAFYRYEILDLEQGGRTKKKVQALFRKAVATWDCLRDDQDKFATDGRTTIISWKTLHDHLGGMPIAEQGDSTTFGHSNWPNNDSCALQVLWSDEDLSHTERHINILISKSFDEEVIKLSRTKFYARNARSSLGTAKLLEIIRGYYYTVNPGMGNLFLNFNIATSAVFSPVLVSDFLADNSTFDDFRLRLKYLEKLHAYVEHPHVLARLNNPSARIKKLSGLSKDDIERLAFFKKRKDQSGNAIPDGNGGWQLESTPTKVIDYLGEGIFPSISVRHGRPAINVGSSEEPVWYAQELLRIVPYQLYTRPVPDHLTGFMFKQAARSPTQAQWLIHEEGLRHLGFQGPKNERMPLRNGVPLSLYPAMTQVDSVRMPLPNIRYKGMTQGIGRAIWNIQDEYRFYTANLIGLKYYVIQTLGTDGEWDDANVDDHIQTFDNLLKDQMRLRCQIAAKDVKCLTPNAASSTLKGTALEEKLREARKSNAQLVVLMLPWPDKRIYTDFKNLADRQFGLRTLCVANPGKLDKPVDAQKYMANIAQKINIKYGGINASVEGIDLKTTLVLGADVVHPPKTAFDESPSIASMVGSTDKEGGAYRGVMRLQSKDKRDREIIDEVQSMVSQLIENWLDATRKGTKESLPKHIIYYRDGVSTGQYKKVVETEVPAIIAAHAAVKAKTRNMTALRSLTAIVGGKRHHTRFYPINDDDKDKSNNNNCLPGTYVDRGIVSPYFRDFYLQSHVGIKGTARPTHYFIVKVTGQPIASLKSDNDLRTLTHRLCYTYCRSTCGVSYATPTYYADRLCDRGRMYLPNTWSSNDPAHDALLKSTARAMHAQFQIDRNNTYRSGREYDPSTDTKDTTEIDDEIAHREEVRKEIRKLTLDFAMKEFYKYKIDAGEDMKGNPWHTDLNKIMFWM</sequence>
<name>A0A8K0W280_9PLEO</name>
<dbReference type="Pfam" id="PF02171">
    <property type="entry name" value="Piwi"/>
    <property type="match status" value="1"/>
</dbReference>
<dbReference type="Gene3D" id="3.40.50.2300">
    <property type="match status" value="1"/>
</dbReference>
<dbReference type="SMART" id="SM00950">
    <property type="entry name" value="Piwi"/>
    <property type="match status" value="1"/>
</dbReference>
<dbReference type="PANTHER" id="PTHR22891">
    <property type="entry name" value="EUKARYOTIC TRANSLATION INITIATION FACTOR 2C"/>
    <property type="match status" value="1"/>
</dbReference>
<dbReference type="Pfam" id="PF08699">
    <property type="entry name" value="ArgoL1"/>
    <property type="match status" value="1"/>
</dbReference>
<dbReference type="AlphaFoldDB" id="A0A8K0W280"/>
<dbReference type="EMBL" id="JAGMVJ010000003">
    <property type="protein sequence ID" value="KAH7092237.1"/>
    <property type="molecule type" value="Genomic_DNA"/>
</dbReference>
<evidence type="ECO:0000259" key="1">
    <source>
        <dbReference type="PROSITE" id="PS50822"/>
    </source>
</evidence>
<evidence type="ECO:0000313" key="2">
    <source>
        <dbReference type="EMBL" id="KAH7092237.1"/>
    </source>
</evidence>
<dbReference type="GO" id="GO:0003676">
    <property type="term" value="F:nucleic acid binding"/>
    <property type="evidence" value="ECO:0007669"/>
    <property type="project" value="InterPro"/>
</dbReference>
<protein>
    <submittedName>
        <fullName evidence="2">Ribonuclease H-like domain-containing protein</fullName>
    </submittedName>
</protein>
<evidence type="ECO:0000313" key="3">
    <source>
        <dbReference type="Proteomes" id="UP000813461"/>
    </source>
</evidence>